<gene>
    <name evidence="7" type="ORF">ENP13_05740</name>
</gene>
<evidence type="ECO:0000256" key="1">
    <source>
        <dbReference type="ARBA" id="ARBA00004514"/>
    </source>
</evidence>
<evidence type="ECO:0000256" key="4">
    <source>
        <dbReference type="ARBA" id="ARBA00023186"/>
    </source>
</evidence>
<dbReference type="EMBL" id="DSID01000434">
    <property type="protein sequence ID" value="HEX70728.1"/>
    <property type="molecule type" value="Genomic_DNA"/>
</dbReference>
<feature type="coiled-coil region" evidence="6">
    <location>
        <begin position="68"/>
        <end position="95"/>
    </location>
</feature>
<keyword evidence="2" id="KW-0963">Cytoplasm</keyword>
<accession>A0A7C2WJ77</accession>
<keyword evidence="7" id="KW-0966">Cell projection</keyword>
<sequence length="127" mass="14069">MFRSKITMAQAALDLARHLLSLAEEQYAAAQAGDWIRALECADHRATLVAAIGRLDFATLDSAERDTLVDLLARVQAYDEEIARLVKQARRATLAALSELDRGQAMAHGYRRSNPVETRAALFDEEV</sequence>
<proteinExistence type="predicted"/>
<evidence type="ECO:0000256" key="2">
    <source>
        <dbReference type="ARBA" id="ARBA00022490"/>
    </source>
</evidence>
<protein>
    <recommendedName>
        <fullName evidence="5">Flagellar protein FliT</fullName>
    </recommendedName>
</protein>
<dbReference type="AlphaFoldDB" id="A0A7C2WJ77"/>
<dbReference type="GO" id="GO:0044781">
    <property type="term" value="P:bacterial-type flagellum organization"/>
    <property type="evidence" value="ECO:0007669"/>
    <property type="project" value="UniProtKB-KW"/>
</dbReference>
<keyword evidence="4" id="KW-0143">Chaperone</keyword>
<keyword evidence="3" id="KW-1005">Bacterial flagellum biogenesis</keyword>
<dbReference type="InterPro" id="IPR008622">
    <property type="entry name" value="FliT"/>
</dbReference>
<keyword evidence="6" id="KW-0175">Coiled coil</keyword>
<organism evidence="7">
    <name type="scientific">Thermorudis sp</name>
    <dbReference type="NCBI Taxonomy" id="1969470"/>
    <lineage>
        <taxon>Bacteria</taxon>
        <taxon>Pseudomonadati</taxon>
        <taxon>Thermomicrobiota</taxon>
        <taxon>Thermomicrobia</taxon>
        <taxon>Thermomicrobia incertae sedis</taxon>
        <taxon>Thermorudis</taxon>
    </lineage>
</organism>
<reference evidence="7" key="1">
    <citation type="journal article" date="2020" name="mSystems">
        <title>Genome- and Community-Level Interaction Insights into Carbon Utilization and Element Cycling Functions of Hydrothermarchaeota in Hydrothermal Sediment.</title>
        <authorList>
            <person name="Zhou Z."/>
            <person name="Liu Y."/>
            <person name="Xu W."/>
            <person name="Pan J."/>
            <person name="Luo Z.H."/>
            <person name="Li M."/>
        </authorList>
    </citation>
    <scope>NUCLEOTIDE SEQUENCE [LARGE SCALE GENOMIC DNA]</scope>
    <source>
        <strain evidence="7">SpSt-192</strain>
    </source>
</reference>
<evidence type="ECO:0000313" key="7">
    <source>
        <dbReference type="EMBL" id="HEX70728.1"/>
    </source>
</evidence>
<evidence type="ECO:0000256" key="5">
    <source>
        <dbReference type="ARBA" id="ARBA00093797"/>
    </source>
</evidence>
<evidence type="ECO:0000256" key="3">
    <source>
        <dbReference type="ARBA" id="ARBA00022795"/>
    </source>
</evidence>
<dbReference type="Gene3D" id="1.20.58.380">
    <property type="entry name" value="Flagellar protein flit"/>
    <property type="match status" value="1"/>
</dbReference>
<name>A0A7C2WJ77_9BACT</name>
<evidence type="ECO:0000256" key="6">
    <source>
        <dbReference type="SAM" id="Coils"/>
    </source>
</evidence>
<dbReference type="Pfam" id="PF05400">
    <property type="entry name" value="FliT"/>
    <property type="match status" value="1"/>
</dbReference>
<keyword evidence="7" id="KW-0282">Flagellum</keyword>
<comment type="caution">
    <text evidence="7">The sequence shown here is derived from an EMBL/GenBank/DDBJ whole genome shotgun (WGS) entry which is preliminary data.</text>
</comment>
<comment type="subcellular location">
    <subcellularLocation>
        <location evidence="1">Cytoplasm</location>
        <location evidence="1">Cytosol</location>
    </subcellularLocation>
</comment>
<keyword evidence="7" id="KW-0969">Cilium</keyword>